<sequence length="154" mass="17735">MMVWNMASALILRSKLGSIVSKSVREGELRDIIRQVVADSVQLWQAERSDFIVIRDLYPVSIKLPINKEQYDTYSKYDMQRTSNGSVMFQVPVYVISFDNEWQEEDYVDKEVIVVAPVIDSKVEEIILELAVEATKEKPKEDTDDTEEIDEGDP</sequence>
<accession>A0A7C3J3S8</accession>
<feature type="compositionally biased region" description="Acidic residues" evidence="1">
    <location>
        <begin position="142"/>
        <end position="154"/>
    </location>
</feature>
<evidence type="ECO:0000313" key="2">
    <source>
        <dbReference type="EMBL" id="HFK20093.1"/>
    </source>
</evidence>
<reference evidence="2" key="1">
    <citation type="journal article" date="2020" name="mSystems">
        <title>Genome- and Community-Level Interaction Insights into Carbon Utilization and Element Cycling Functions of Hydrothermarchaeota in Hydrothermal Sediment.</title>
        <authorList>
            <person name="Zhou Z."/>
            <person name="Liu Y."/>
            <person name="Xu W."/>
            <person name="Pan J."/>
            <person name="Luo Z.H."/>
            <person name="Li M."/>
        </authorList>
    </citation>
    <scope>NUCLEOTIDE SEQUENCE [LARGE SCALE GENOMIC DNA]</scope>
    <source>
        <strain evidence="2">SpSt-468</strain>
    </source>
</reference>
<protein>
    <submittedName>
        <fullName evidence="2">DUF2286 domain-containing protein</fullName>
    </submittedName>
</protein>
<name>A0A7C3J3S8_9CREN</name>
<dbReference type="AlphaFoldDB" id="A0A7C3J3S8"/>
<dbReference type="InterPro" id="IPR017006">
    <property type="entry name" value="UCP032756"/>
</dbReference>
<feature type="region of interest" description="Disordered" evidence="1">
    <location>
        <begin position="135"/>
        <end position="154"/>
    </location>
</feature>
<dbReference type="EMBL" id="DSTX01000002">
    <property type="protein sequence ID" value="HFK20093.1"/>
    <property type="molecule type" value="Genomic_DNA"/>
</dbReference>
<evidence type="ECO:0000256" key="1">
    <source>
        <dbReference type="SAM" id="MobiDB-lite"/>
    </source>
</evidence>
<comment type="caution">
    <text evidence="2">The sequence shown here is derived from an EMBL/GenBank/DDBJ whole genome shotgun (WGS) entry which is preliminary data.</text>
</comment>
<dbReference type="Pfam" id="PF10051">
    <property type="entry name" value="DUF2286"/>
    <property type="match status" value="1"/>
</dbReference>
<gene>
    <name evidence="2" type="ORF">ENS19_02320</name>
</gene>
<organism evidence="2">
    <name type="scientific">Candidatus Methanomethylicus mesodigestus</name>
    <dbReference type="NCBI Taxonomy" id="1867258"/>
    <lineage>
        <taxon>Archaea</taxon>
        <taxon>Thermoproteota</taxon>
        <taxon>Methanosuratincolia</taxon>
        <taxon>Candidatus Methanomethylicales</taxon>
        <taxon>Candidatus Methanomethylicaceae</taxon>
        <taxon>Candidatus Methanomethylicus</taxon>
    </lineage>
</organism>
<proteinExistence type="predicted"/>